<keyword evidence="2" id="KW-1185">Reference proteome</keyword>
<dbReference type="Proteomes" id="UP001281761">
    <property type="component" value="Unassembled WGS sequence"/>
</dbReference>
<evidence type="ECO:0000313" key="2">
    <source>
        <dbReference type="Proteomes" id="UP001281761"/>
    </source>
</evidence>
<evidence type="ECO:0000313" key="1">
    <source>
        <dbReference type="EMBL" id="KAK2959752.1"/>
    </source>
</evidence>
<dbReference type="EMBL" id="JARBJD010000027">
    <property type="protein sequence ID" value="KAK2959752.1"/>
    <property type="molecule type" value="Genomic_DNA"/>
</dbReference>
<comment type="caution">
    <text evidence="1">The sequence shown here is derived from an EMBL/GenBank/DDBJ whole genome shotgun (WGS) entry which is preliminary data.</text>
</comment>
<sequence length="1134" mass="121831">MVRTFDREASQRMSSISLLGVTLLSKTWTLPPLVGLLRPPTIVPSAPNSNYDDPSLDSGPGVSVVGAGLVFGSTSFSAGTGPLFSFGLAEEPLLAEVMHSIQVVTTLLGSSLVNVTSRNVEARREQLFGGGVSQRVVGCTIDQSTNHNSGTAMVDVNLGGNLRCVNTSFSDCRREGNADPPFINENITQTTIGRKIFDSSSTVTLISYSLCTFKDMTSADGVGNAGGSAIYVNKSSPSLSVKDCFFQNCKSTTNGDDGGAICILGLTDSDQSFLLVRSSFSECKSVGTASNYAGSVFVDRTRVTIADSFFEKSTAGCDGALTLYARTHSILFNCAFVLCSSEHFAGAVGIHFTTIFQFFFVQFRQCSSTYSPDARDVFLRQVSTSDVTSDMFTNCDSTSGSPNVYFETGPVSNSTFIPQIQKSSIPSISLSVKFNDLQELATVTVTASTAIGGTMGILLDGLIVPRLIHVTFGTETEPSQTGTAVVSSGPNGILPKADYTVLNYSISSSLVTPLILGCVCSPQDSDTIILVVDGWRFGEGNFVLFVQAGASSEVKEVRLNRLDKNTLHGTAPLYPSTAKGRLDWDTEYEVTKVVIEAVDNIGSIVPLQTLKFSTPKEPIRIEGADCWLGGSKEKAGVVEFWGVGLSSGKGYTLKVQKKSSSGVLSGVDIELVGTLTQSSGSESGRFCHTEEIFGVSPGRLSYGSNYSVVGIVVEGVEGVVNAKVGFSVADEPCRLTKMTGSEFKDAEKTRMELSFETRALSANTDYSMVVESIVGEGKTVHEKEIVLSTNSNGEIEPMSVKLYPREEEETKLKGQLEFGTQYCVKRIEKGSTEVHIETAGTTFWTPQEPIRIEGADCWLGGSKEKAGVVEFWGVGLSSGKGYTLKVQKKSSSGVLSGVDIELVGTLTQSSGSESGRFCHTEEIFGVSPGGISYGSNYSVVGIVVEGVEGVVNAKVGFSVADEPCRLTKMTGSEFKDAEKTRMELSFETRALSANTDYSMVVESIVGEGKTVHEKEIVLRTNSNGEIEPMSVKLYPREEEETKLKGQLEFGTQYCVKRIEKGSTEVHIETAGTTFWTPQEPIRIEGADCWLGGFSFECIRNEMTSLKRSTMVKLYNNFVRTQDSAVTETIRTKMG</sequence>
<proteinExistence type="predicted"/>
<reference evidence="1 2" key="1">
    <citation type="journal article" date="2022" name="bioRxiv">
        <title>Genomics of Preaxostyla Flagellates Illuminates Evolutionary Transitions and the Path Towards Mitochondrial Loss.</title>
        <authorList>
            <person name="Novak L.V.F."/>
            <person name="Treitli S.C."/>
            <person name="Pyrih J."/>
            <person name="Halakuc P."/>
            <person name="Pipaliya S.V."/>
            <person name="Vacek V."/>
            <person name="Brzon O."/>
            <person name="Soukal P."/>
            <person name="Eme L."/>
            <person name="Dacks J.B."/>
            <person name="Karnkowska A."/>
            <person name="Elias M."/>
            <person name="Hampl V."/>
        </authorList>
    </citation>
    <scope>NUCLEOTIDE SEQUENCE [LARGE SCALE GENOMIC DNA]</scope>
    <source>
        <strain evidence="1">NAU3</strain>
        <tissue evidence="1">Gut</tissue>
    </source>
</reference>
<protein>
    <submittedName>
        <fullName evidence="1">Uncharacterized protein</fullName>
    </submittedName>
</protein>
<organism evidence="1 2">
    <name type="scientific">Blattamonas nauphoetae</name>
    <dbReference type="NCBI Taxonomy" id="2049346"/>
    <lineage>
        <taxon>Eukaryota</taxon>
        <taxon>Metamonada</taxon>
        <taxon>Preaxostyla</taxon>
        <taxon>Oxymonadida</taxon>
        <taxon>Blattamonas</taxon>
    </lineage>
</organism>
<gene>
    <name evidence="1" type="ORF">BLNAU_5241</name>
</gene>
<accession>A0ABQ9Y7P8</accession>
<name>A0ABQ9Y7P8_9EUKA</name>